<evidence type="ECO:0000256" key="1">
    <source>
        <dbReference type="SAM" id="Phobius"/>
    </source>
</evidence>
<gene>
    <name evidence="2" type="ORF">Fuma_05140</name>
</gene>
<reference evidence="2 3" key="1">
    <citation type="journal article" date="2016" name="Front. Microbiol.">
        <title>Fuerstia marisgermanicae gen. nov., sp. nov., an Unusual Member of the Phylum Planctomycetes from the German Wadden Sea.</title>
        <authorList>
            <person name="Kohn T."/>
            <person name="Heuer A."/>
            <person name="Jogler M."/>
            <person name="Vollmers J."/>
            <person name="Boedeker C."/>
            <person name="Bunk B."/>
            <person name="Rast P."/>
            <person name="Borchert D."/>
            <person name="Glockner I."/>
            <person name="Freese H.M."/>
            <person name="Klenk H.P."/>
            <person name="Overmann J."/>
            <person name="Kaster A.K."/>
            <person name="Rohde M."/>
            <person name="Wiegand S."/>
            <person name="Jogler C."/>
        </authorList>
    </citation>
    <scope>NUCLEOTIDE SEQUENCE [LARGE SCALE GENOMIC DNA]</scope>
    <source>
        <strain evidence="2 3">NH11</strain>
    </source>
</reference>
<protein>
    <recommendedName>
        <fullName evidence="4">RedB protein</fullName>
    </recommendedName>
</protein>
<dbReference type="KEGG" id="fmr:Fuma_05140"/>
<evidence type="ECO:0000313" key="2">
    <source>
        <dbReference type="EMBL" id="APZ95482.1"/>
    </source>
</evidence>
<organism evidence="2 3">
    <name type="scientific">Fuerstiella marisgermanici</name>
    <dbReference type="NCBI Taxonomy" id="1891926"/>
    <lineage>
        <taxon>Bacteria</taxon>
        <taxon>Pseudomonadati</taxon>
        <taxon>Planctomycetota</taxon>
        <taxon>Planctomycetia</taxon>
        <taxon>Planctomycetales</taxon>
        <taxon>Planctomycetaceae</taxon>
        <taxon>Fuerstiella</taxon>
    </lineage>
</organism>
<proteinExistence type="predicted"/>
<dbReference type="EMBL" id="CP017641">
    <property type="protein sequence ID" value="APZ95482.1"/>
    <property type="molecule type" value="Genomic_DNA"/>
</dbReference>
<dbReference type="AlphaFoldDB" id="A0A1P8WN39"/>
<dbReference type="SUPFAM" id="SSF52833">
    <property type="entry name" value="Thioredoxin-like"/>
    <property type="match status" value="1"/>
</dbReference>
<keyword evidence="3" id="KW-1185">Reference proteome</keyword>
<keyword evidence="1" id="KW-0472">Membrane</keyword>
<evidence type="ECO:0000313" key="3">
    <source>
        <dbReference type="Proteomes" id="UP000187735"/>
    </source>
</evidence>
<accession>A0A1P8WN39</accession>
<sequence length="217" mass="23444">MSSTNKLSSPHSALQTDRIRRWAVRAVLGSWLLVVLAGIGALTAYSNAPGPGATMLDRWPQDTQLTPSTHKRTLLMFLHPHCPCSRSALRQLEQMMASVAEPVAIKFVFYKPAQQTDSWAQSDMWNSANAISPGNLLVDSDGREAKQFHATTSGHVIVFDEDGQCSFSGGITAGRGHEGDSTAYAAAIDVLNGRDVQNRHYPTYGCTIYPSGPGGQL</sequence>
<keyword evidence="1" id="KW-0812">Transmembrane</keyword>
<name>A0A1P8WN39_9PLAN</name>
<dbReference type="Gene3D" id="3.40.30.10">
    <property type="entry name" value="Glutaredoxin"/>
    <property type="match status" value="1"/>
</dbReference>
<dbReference type="InterPro" id="IPR036249">
    <property type="entry name" value="Thioredoxin-like_sf"/>
</dbReference>
<dbReference type="STRING" id="1891926.Fuma_05140"/>
<keyword evidence="1" id="KW-1133">Transmembrane helix</keyword>
<evidence type="ECO:0008006" key="4">
    <source>
        <dbReference type="Google" id="ProtNLM"/>
    </source>
</evidence>
<dbReference type="Proteomes" id="UP000187735">
    <property type="component" value="Chromosome"/>
</dbReference>
<feature type="transmembrane region" description="Helical" evidence="1">
    <location>
        <begin position="22"/>
        <end position="45"/>
    </location>
</feature>